<dbReference type="EMBL" id="JRVJ01000019">
    <property type="protein sequence ID" value="KGM18219.1"/>
    <property type="molecule type" value="Genomic_DNA"/>
</dbReference>
<keyword evidence="5" id="KW-1185">Reference proteome</keyword>
<dbReference type="RefSeq" id="WP_035115427.1">
    <property type="nucleotide sequence ID" value="NZ_CP047046.1"/>
</dbReference>
<dbReference type="Gene3D" id="3.40.30.10">
    <property type="entry name" value="Glutaredoxin"/>
    <property type="match status" value="1"/>
</dbReference>
<evidence type="ECO:0000313" key="4">
    <source>
        <dbReference type="EMBL" id="KGM18219.1"/>
    </source>
</evidence>
<dbReference type="InterPro" id="IPR036249">
    <property type="entry name" value="Thioredoxin-like_sf"/>
</dbReference>
<organism evidence="4 5">
    <name type="scientific">Corynebacterium auriscanis</name>
    <dbReference type="NCBI Taxonomy" id="99807"/>
    <lineage>
        <taxon>Bacteria</taxon>
        <taxon>Bacillati</taxon>
        <taxon>Actinomycetota</taxon>
        <taxon>Actinomycetes</taxon>
        <taxon>Mycobacteriales</taxon>
        <taxon>Corynebacteriaceae</taxon>
        <taxon>Corynebacterium</taxon>
    </lineage>
</organism>
<feature type="region of interest" description="Disordered" evidence="1">
    <location>
        <begin position="224"/>
        <end position="254"/>
    </location>
</feature>
<feature type="domain" description="Thioredoxin-like fold" evidence="3">
    <location>
        <begin position="74"/>
        <end position="226"/>
    </location>
</feature>
<protein>
    <recommendedName>
        <fullName evidence="3">Thioredoxin-like fold domain-containing protein</fullName>
    </recommendedName>
</protein>
<dbReference type="GeneID" id="300552302"/>
<dbReference type="Pfam" id="PF13462">
    <property type="entry name" value="Thioredoxin_4"/>
    <property type="match status" value="1"/>
</dbReference>
<proteinExistence type="predicted"/>
<evidence type="ECO:0000259" key="3">
    <source>
        <dbReference type="Pfam" id="PF13462"/>
    </source>
</evidence>
<feature type="transmembrane region" description="Helical" evidence="2">
    <location>
        <begin position="16"/>
        <end position="36"/>
    </location>
</feature>
<comment type="caution">
    <text evidence="4">The sequence shown here is derived from an EMBL/GenBank/DDBJ whole genome shotgun (WGS) entry which is preliminary data.</text>
</comment>
<dbReference type="InterPro" id="IPR012336">
    <property type="entry name" value="Thioredoxin-like_fold"/>
</dbReference>
<evidence type="ECO:0000256" key="2">
    <source>
        <dbReference type="SAM" id="Phobius"/>
    </source>
</evidence>
<keyword evidence="2" id="KW-1133">Transmembrane helix</keyword>
<keyword evidence="2" id="KW-0812">Transmembrane</keyword>
<dbReference type="SUPFAM" id="SSF52833">
    <property type="entry name" value="Thioredoxin-like"/>
    <property type="match status" value="1"/>
</dbReference>
<keyword evidence="2" id="KW-0472">Membrane</keyword>
<reference evidence="4 5" key="1">
    <citation type="submission" date="2014-10" db="EMBL/GenBank/DDBJ databases">
        <title>Whole Genome sequence of Corynebacterium auriscanis strain CIP 106629.</title>
        <authorList>
            <person name="Hassan S.S."/>
            <person name="Jamal S.B."/>
            <person name="Tiwari S."/>
            <person name="Oliveira L.D.C."/>
            <person name="Souza F."/>
            <person name="Mariano D.C."/>
            <person name="Almeida S."/>
            <person name="Dorella F."/>
            <person name="Pereira F."/>
            <person name="Carvalho A."/>
            <person name="Leal C.A."/>
            <person name="Soares S.D.C."/>
            <person name="Figueiredo H.C."/>
            <person name="Silva A."/>
            <person name="Azevedo V.A."/>
        </authorList>
    </citation>
    <scope>NUCLEOTIDE SEQUENCE [LARGE SCALE GENOMIC DNA]</scope>
    <source>
        <strain evidence="4 5">CIP 106629</strain>
    </source>
</reference>
<dbReference type="AlphaFoldDB" id="A0A0A2DJW4"/>
<evidence type="ECO:0000256" key="1">
    <source>
        <dbReference type="SAM" id="MobiDB-lite"/>
    </source>
</evidence>
<sequence length="254" mass="27578">MSQQIKAPNSRGGSGFIWVIVAILAIAAVVIGLFVWKQSTKNTIAEDMPQQEANFTVSANDGAVTLASDKVKKDAPTVEIFSDFSCPHCADLVEADHEDVHKAVTDGDVKVVYRFLNILDQKPGGSSTRGGAVAYAIAKTGNAKAFWNMHDKMFMDQPEVARTWNWEELGKAAEAYDVDPALVEKIKKGEVQDEALPVFEGNAKILTDRGAQVSTPQVFANGKPYELKSDGGQKPLSWVPDLVWNKGGNNGEKK</sequence>
<gene>
    <name evidence="4" type="ORF">MA47_09030</name>
</gene>
<evidence type="ECO:0000313" key="5">
    <source>
        <dbReference type="Proteomes" id="UP000030145"/>
    </source>
</evidence>
<dbReference type="Proteomes" id="UP000030145">
    <property type="component" value="Unassembled WGS sequence"/>
</dbReference>
<name>A0A0A2DJW4_9CORY</name>
<accession>A0A0A2DJW4</accession>